<dbReference type="RefSeq" id="XP_007392621.1">
    <property type="nucleotide sequence ID" value="XM_007392559.1"/>
</dbReference>
<dbReference type="SUPFAM" id="SSF49899">
    <property type="entry name" value="Concanavalin A-like lectins/glucanases"/>
    <property type="match status" value="1"/>
</dbReference>
<dbReference type="GeneID" id="18915070"/>
<gene>
    <name evidence="2" type="ORF">PHACADRAFT_250944</name>
</gene>
<proteinExistence type="predicted"/>
<dbReference type="InterPro" id="IPR000250">
    <property type="entry name" value="Peptidase_G1"/>
</dbReference>
<reference evidence="2 3" key="1">
    <citation type="journal article" date="2012" name="BMC Genomics">
        <title>Comparative genomics of the white-rot fungi, Phanerochaete carnosa and P. chrysosporium, to elucidate the genetic basis of the distinct wood types they colonize.</title>
        <authorList>
            <person name="Suzuki H."/>
            <person name="MacDonald J."/>
            <person name="Syed K."/>
            <person name="Salamov A."/>
            <person name="Hori C."/>
            <person name="Aerts A."/>
            <person name="Henrissat B."/>
            <person name="Wiebenga A."/>
            <person name="vanKuyk P.A."/>
            <person name="Barry K."/>
            <person name="Lindquist E."/>
            <person name="LaButti K."/>
            <person name="Lapidus A."/>
            <person name="Lucas S."/>
            <person name="Coutinho P."/>
            <person name="Gong Y."/>
            <person name="Samejima M."/>
            <person name="Mahadevan R."/>
            <person name="Abou-Zaid M."/>
            <person name="de Vries R.P."/>
            <person name="Igarashi K."/>
            <person name="Yadav J.S."/>
            <person name="Grigoriev I.V."/>
            <person name="Master E.R."/>
        </authorList>
    </citation>
    <scope>NUCLEOTIDE SEQUENCE [LARGE SCALE GENOMIC DNA]</scope>
    <source>
        <strain evidence="2 3">HHB-10118-sp</strain>
    </source>
</reference>
<dbReference type="OrthoDB" id="3254669at2759"/>
<dbReference type="PRINTS" id="PR00977">
    <property type="entry name" value="SCYTLDPTASE"/>
</dbReference>
<dbReference type="PANTHER" id="PTHR37536">
    <property type="entry name" value="PUTATIVE (AFU_ORTHOLOGUE AFUA_3G02970)-RELATED"/>
    <property type="match status" value="1"/>
</dbReference>
<evidence type="ECO:0000313" key="2">
    <source>
        <dbReference type="EMBL" id="EKM60074.1"/>
    </source>
</evidence>
<dbReference type="AlphaFoldDB" id="K5WLK7"/>
<evidence type="ECO:0000256" key="1">
    <source>
        <dbReference type="SAM" id="SignalP"/>
    </source>
</evidence>
<dbReference type="Proteomes" id="UP000008370">
    <property type="component" value="Unassembled WGS sequence"/>
</dbReference>
<keyword evidence="3" id="KW-1185">Reference proteome</keyword>
<evidence type="ECO:0000313" key="3">
    <source>
        <dbReference type="Proteomes" id="UP000008370"/>
    </source>
</evidence>
<feature type="chain" id="PRO_5003885695" evidence="1">
    <location>
        <begin position="19"/>
        <end position="252"/>
    </location>
</feature>
<dbReference type="PANTHER" id="PTHR37536:SF1">
    <property type="entry name" value="ASPERGILLOPEPSIN, PUTAITVE (AFU_ORTHOLOGUE AFUA_7G01200)"/>
    <property type="match status" value="1"/>
</dbReference>
<accession>K5WLK7</accession>
<dbReference type="KEGG" id="pco:PHACADRAFT_250944"/>
<dbReference type="InterPro" id="IPR013320">
    <property type="entry name" value="ConA-like_dom_sf"/>
</dbReference>
<dbReference type="HOGENOM" id="CLU_066466_4_0_1"/>
<dbReference type="InParanoid" id="K5WLK7"/>
<protein>
    <submittedName>
        <fullName evidence="2">Uncharacterized protein</fullName>
    </submittedName>
</protein>
<name>K5WLK7_PHACS</name>
<dbReference type="CDD" id="cd13426">
    <property type="entry name" value="Peptidase_G1"/>
    <property type="match status" value="1"/>
</dbReference>
<dbReference type="GO" id="GO:0006508">
    <property type="term" value="P:proteolysis"/>
    <property type="evidence" value="ECO:0007669"/>
    <property type="project" value="InterPro"/>
</dbReference>
<dbReference type="EMBL" id="JH930469">
    <property type="protein sequence ID" value="EKM60074.1"/>
    <property type="molecule type" value="Genomic_DNA"/>
</dbReference>
<dbReference type="Pfam" id="PF01828">
    <property type="entry name" value="Peptidase_A4"/>
    <property type="match status" value="1"/>
</dbReference>
<dbReference type="Gene3D" id="2.60.120.700">
    <property type="entry name" value="Peptidase G1"/>
    <property type="match status" value="1"/>
</dbReference>
<dbReference type="InterPro" id="IPR038656">
    <property type="entry name" value="Peptidase_G1_sf"/>
</dbReference>
<organism evidence="2 3">
    <name type="scientific">Phanerochaete carnosa (strain HHB-10118-sp)</name>
    <name type="common">White-rot fungus</name>
    <name type="synonym">Peniophora carnosa</name>
    <dbReference type="NCBI Taxonomy" id="650164"/>
    <lineage>
        <taxon>Eukaryota</taxon>
        <taxon>Fungi</taxon>
        <taxon>Dikarya</taxon>
        <taxon>Basidiomycota</taxon>
        <taxon>Agaricomycotina</taxon>
        <taxon>Agaricomycetes</taxon>
        <taxon>Polyporales</taxon>
        <taxon>Phanerochaetaceae</taxon>
        <taxon>Phanerochaete</taxon>
    </lineage>
</organism>
<sequence>MYFITSLVLALAATTAVSMPSPKARGEDRIARRARGKIMSRADPADNSQIQFNPFAAGAAVTGAAGTITGATGSFVATAPSVPEGEDPTGLYSFSSTVGIDWQLCLTGGVLSGVGSYIQNGSVTFSIDTSAFPSGSISPSDFIISEGDNITVSVTATNATSSTSVYTNQNTNQTISVVIASGTLCMAEADFIIDQLNTSLADFGTVDFTGVSAETAAGSLDLSGATIFEIQKHGTNLSTVSITNSSVQVTYL</sequence>
<feature type="signal peptide" evidence="1">
    <location>
        <begin position="1"/>
        <end position="18"/>
    </location>
</feature>
<dbReference type="GO" id="GO:0070007">
    <property type="term" value="F:glutamic-type endopeptidase activity"/>
    <property type="evidence" value="ECO:0007669"/>
    <property type="project" value="InterPro"/>
</dbReference>
<keyword evidence="1" id="KW-0732">Signal</keyword>